<keyword evidence="3" id="KW-1185">Reference proteome</keyword>
<accession>T1GNR8</accession>
<dbReference type="Proteomes" id="UP000015102">
    <property type="component" value="Unassembled WGS sequence"/>
</dbReference>
<dbReference type="HOGENOM" id="CLU_2725081_0_0_1"/>
<dbReference type="EMBL" id="CAQQ02007786">
    <property type="status" value="NOT_ANNOTATED_CDS"/>
    <property type="molecule type" value="Genomic_DNA"/>
</dbReference>
<reference evidence="2" key="2">
    <citation type="submission" date="2015-06" db="UniProtKB">
        <authorList>
            <consortium name="EnsemblMetazoa"/>
        </authorList>
    </citation>
    <scope>IDENTIFICATION</scope>
</reference>
<protein>
    <submittedName>
        <fullName evidence="2">Uncharacterized protein</fullName>
    </submittedName>
</protein>
<dbReference type="EMBL" id="CAQQ02007787">
    <property type="status" value="NOT_ANNOTATED_CDS"/>
    <property type="molecule type" value="Genomic_DNA"/>
</dbReference>
<evidence type="ECO:0000256" key="1">
    <source>
        <dbReference type="SAM" id="Phobius"/>
    </source>
</evidence>
<dbReference type="EnsemblMetazoa" id="MESCA005227-RA">
    <property type="protein sequence ID" value="MESCA005227-PA"/>
    <property type="gene ID" value="MESCA005227"/>
</dbReference>
<name>T1GNR8_MEGSC</name>
<keyword evidence="1" id="KW-0472">Membrane</keyword>
<reference evidence="3" key="1">
    <citation type="submission" date="2013-02" db="EMBL/GenBank/DDBJ databases">
        <authorList>
            <person name="Hughes D."/>
        </authorList>
    </citation>
    <scope>NUCLEOTIDE SEQUENCE</scope>
    <source>
        <strain>Durham</strain>
        <strain evidence="3">NC isolate 2 -- Noor lab</strain>
    </source>
</reference>
<evidence type="ECO:0000313" key="2">
    <source>
        <dbReference type="EnsemblMetazoa" id="MESCA005227-PA"/>
    </source>
</evidence>
<keyword evidence="1" id="KW-0812">Transmembrane</keyword>
<dbReference type="AlphaFoldDB" id="T1GNR8"/>
<evidence type="ECO:0000313" key="3">
    <source>
        <dbReference type="Proteomes" id="UP000015102"/>
    </source>
</evidence>
<keyword evidence="1" id="KW-1133">Transmembrane helix</keyword>
<feature type="transmembrane region" description="Helical" evidence="1">
    <location>
        <begin position="47"/>
        <end position="69"/>
    </location>
</feature>
<sequence length="72" mass="8289">MELSDPDQRLCMYKCTSSAFYVIQIHSPHKGESGAKRPIMNLRTQKYLNITLLFDLLEILTLKIGVATLKKY</sequence>
<proteinExistence type="predicted"/>
<organism evidence="2 3">
    <name type="scientific">Megaselia scalaris</name>
    <name type="common">Humpbacked fly</name>
    <name type="synonym">Phora scalaris</name>
    <dbReference type="NCBI Taxonomy" id="36166"/>
    <lineage>
        <taxon>Eukaryota</taxon>
        <taxon>Metazoa</taxon>
        <taxon>Ecdysozoa</taxon>
        <taxon>Arthropoda</taxon>
        <taxon>Hexapoda</taxon>
        <taxon>Insecta</taxon>
        <taxon>Pterygota</taxon>
        <taxon>Neoptera</taxon>
        <taxon>Endopterygota</taxon>
        <taxon>Diptera</taxon>
        <taxon>Brachycera</taxon>
        <taxon>Muscomorpha</taxon>
        <taxon>Platypezoidea</taxon>
        <taxon>Phoridae</taxon>
        <taxon>Megaseliini</taxon>
        <taxon>Megaselia</taxon>
    </lineage>
</organism>